<evidence type="ECO:0000313" key="2">
    <source>
        <dbReference type="Proteomes" id="UP000319160"/>
    </source>
</evidence>
<comment type="caution">
    <text evidence="1">The sequence shown here is derived from an EMBL/GenBank/DDBJ whole genome shotgun (WGS) entry which is preliminary data.</text>
</comment>
<dbReference type="PANTHER" id="PTHR10039">
    <property type="entry name" value="AMELOGENIN"/>
    <property type="match status" value="1"/>
</dbReference>
<dbReference type="EMBL" id="VFLP01000048">
    <property type="protein sequence ID" value="TRX91155.1"/>
    <property type="molecule type" value="Genomic_DNA"/>
</dbReference>
<dbReference type="AlphaFoldDB" id="A0A553HT86"/>
<evidence type="ECO:0000313" key="1">
    <source>
        <dbReference type="EMBL" id="TRX91155.1"/>
    </source>
</evidence>
<dbReference type="PANTHER" id="PTHR10039:SF5">
    <property type="entry name" value="NACHT DOMAIN-CONTAINING PROTEIN"/>
    <property type="match status" value="1"/>
</dbReference>
<sequence length="275" mass="31030">MDELEGQPDDLPTLFAGIARCQNLKMSVFSGPLVEFYEAFQHAPNMRLERLNSAKFNGYQSLMKLSSVGKYLTALIIDTIASEAGGVFLWVHLFVANLTTADDRVSDLQNRLEEMAPGIEELYDKITSALIKGLLDMQEAVPFGNTSDQDRFKVVYFHRIVKDYLAISRVRTALDPALKLTFDHRLRFLVGQIAYLKGLDIGHLDSYIPNYHFAKCQEYATKCLDCSQAIMHQLLDEFDKIGSISFSPPVSSQGSGTNINEENEFDCQPLWEIEL</sequence>
<gene>
    <name evidence="1" type="ORF">FHL15_007943</name>
</gene>
<dbReference type="OrthoDB" id="443402at2759"/>
<accession>A0A553HT86</accession>
<protein>
    <submittedName>
        <fullName evidence="1">Uncharacterized protein</fullName>
    </submittedName>
</protein>
<dbReference type="STRING" id="2512241.A0A553HT86"/>
<organism evidence="1 2">
    <name type="scientific">Xylaria flabelliformis</name>
    <dbReference type="NCBI Taxonomy" id="2512241"/>
    <lineage>
        <taxon>Eukaryota</taxon>
        <taxon>Fungi</taxon>
        <taxon>Dikarya</taxon>
        <taxon>Ascomycota</taxon>
        <taxon>Pezizomycotina</taxon>
        <taxon>Sordariomycetes</taxon>
        <taxon>Xylariomycetidae</taxon>
        <taxon>Xylariales</taxon>
        <taxon>Xylariaceae</taxon>
        <taxon>Xylaria</taxon>
    </lineage>
</organism>
<name>A0A553HT86_9PEZI</name>
<dbReference type="Proteomes" id="UP000319160">
    <property type="component" value="Unassembled WGS sequence"/>
</dbReference>
<proteinExistence type="predicted"/>
<reference evidence="2" key="1">
    <citation type="submission" date="2019-06" db="EMBL/GenBank/DDBJ databases">
        <title>Draft genome sequence of the griseofulvin-producing fungus Xylaria cubensis strain G536.</title>
        <authorList>
            <person name="Mead M.E."/>
            <person name="Raja H.A."/>
            <person name="Steenwyk J.L."/>
            <person name="Knowles S.L."/>
            <person name="Oberlies N.H."/>
            <person name="Rokas A."/>
        </authorList>
    </citation>
    <scope>NUCLEOTIDE SEQUENCE [LARGE SCALE GENOMIC DNA]</scope>
    <source>
        <strain evidence="2">G536</strain>
    </source>
</reference>
<keyword evidence="2" id="KW-1185">Reference proteome</keyword>